<dbReference type="PANTHER" id="PTHR22950:SF479">
    <property type="entry name" value="AMINO ACID TRANSPORTER (EUROFUNG)-RELATED"/>
    <property type="match status" value="1"/>
</dbReference>
<keyword evidence="5 7" id="KW-0472">Membrane</keyword>
<dbReference type="Proteomes" id="UP000738349">
    <property type="component" value="Unassembled WGS sequence"/>
</dbReference>
<comment type="subcellular location">
    <subcellularLocation>
        <location evidence="1">Membrane</location>
        <topology evidence="1">Multi-pass membrane protein</topology>
    </subcellularLocation>
</comment>
<evidence type="ECO:0000256" key="4">
    <source>
        <dbReference type="ARBA" id="ARBA00022989"/>
    </source>
</evidence>
<feature type="transmembrane region" description="Helical" evidence="7">
    <location>
        <begin position="318"/>
        <end position="339"/>
    </location>
</feature>
<dbReference type="PANTHER" id="PTHR22950">
    <property type="entry name" value="AMINO ACID TRANSPORTER"/>
    <property type="match status" value="1"/>
</dbReference>
<evidence type="ECO:0000256" key="7">
    <source>
        <dbReference type="SAM" id="Phobius"/>
    </source>
</evidence>
<dbReference type="AlphaFoldDB" id="A0A9P9E9F6"/>
<evidence type="ECO:0000256" key="3">
    <source>
        <dbReference type="ARBA" id="ARBA00022692"/>
    </source>
</evidence>
<feature type="region of interest" description="Disordered" evidence="6">
    <location>
        <begin position="1"/>
        <end position="23"/>
    </location>
</feature>
<accession>A0A9P9E9F6</accession>
<keyword evidence="10" id="KW-1185">Reference proteome</keyword>
<dbReference type="EMBL" id="JAGMUV010000014">
    <property type="protein sequence ID" value="KAH7134295.1"/>
    <property type="molecule type" value="Genomic_DNA"/>
</dbReference>
<keyword evidence="4 7" id="KW-1133">Transmembrane helix</keyword>
<evidence type="ECO:0000256" key="1">
    <source>
        <dbReference type="ARBA" id="ARBA00004141"/>
    </source>
</evidence>
<protein>
    <submittedName>
        <fullName evidence="9">Amino acid transporter-like protein</fullName>
    </submittedName>
</protein>
<feature type="transmembrane region" description="Helical" evidence="7">
    <location>
        <begin position="135"/>
        <end position="158"/>
    </location>
</feature>
<comment type="caution">
    <text evidence="9">The sequence shown here is derived from an EMBL/GenBank/DDBJ whole genome shotgun (WGS) entry which is preliminary data.</text>
</comment>
<reference evidence="9" key="1">
    <citation type="journal article" date="2021" name="Nat. Commun.">
        <title>Genetic determinants of endophytism in the Arabidopsis root mycobiome.</title>
        <authorList>
            <person name="Mesny F."/>
            <person name="Miyauchi S."/>
            <person name="Thiergart T."/>
            <person name="Pickel B."/>
            <person name="Atanasova L."/>
            <person name="Karlsson M."/>
            <person name="Huettel B."/>
            <person name="Barry K.W."/>
            <person name="Haridas S."/>
            <person name="Chen C."/>
            <person name="Bauer D."/>
            <person name="Andreopoulos W."/>
            <person name="Pangilinan J."/>
            <person name="LaButti K."/>
            <person name="Riley R."/>
            <person name="Lipzen A."/>
            <person name="Clum A."/>
            <person name="Drula E."/>
            <person name="Henrissat B."/>
            <person name="Kohler A."/>
            <person name="Grigoriev I.V."/>
            <person name="Martin F.M."/>
            <person name="Hacquard S."/>
        </authorList>
    </citation>
    <scope>NUCLEOTIDE SEQUENCE</scope>
    <source>
        <strain evidence="9">MPI-CAGE-AT-0147</strain>
    </source>
</reference>
<feature type="transmembrane region" description="Helical" evidence="7">
    <location>
        <begin position="61"/>
        <end position="79"/>
    </location>
</feature>
<feature type="transmembrane region" description="Helical" evidence="7">
    <location>
        <begin position="360"/>
        <end position="379"/>
    </location>
</feature>
<keyword evidence="3 7" id="KW-0812">Transmembrane</keyword>
<feature type="transmembrane region" description="Helical" evidence="7">
    <location>
        <begin position="243"/>
        <end position="264"/>
    </location>
</feature>
<name>A0A9P9E9F6_9HYPO</name>
<feature type="transmembrane region" description="Helical" evidence="7">
    <location>
        <begin position="424"/>
        <end position="447"/>
    </location>
</feature>
<dbReference type="InterPro" id="IPR013057">
    <property type="entry name" value="AA_transpt_TM"/>
</dbReference>
<feature type="transmembrane region" description="Helical" evidence="7">
    <location>
        <begin position="276"/>
        <end position="298"/>
    </location>
</feature>
<evidence type="ECO:0000259" key="8">
    <source>
        <dbReference type="Pfam" id="PF01490"/>
    </source>
</evidence>
<feature type="transmembrane region" description="Helical" evidence="7">
    <location>
        <begin position="385"/>
        <end position="412"/>
    </location>
</feature>
<evidence type="ECO:0000256" key="2">
    <source>
        <dbReference type="ARBA" id="ARBA00008066"/>
    </source>
</evidence>
<sequence length="468" mass="50612">MATITEKTPEMQDKKRTEPGRLFTGPIQDEEEELAGEISEWEKKKRVAGNAKFHRLGWKRLTIILIVEAVALGALSLPACFATLGMVPGTLLCVFFGLVAIYAGHNVGELKVRYPEVQNYADAGRLMFGRVGYEFVSAIFLLELIFVSGSHCLTGTIAFRDLTNNGACALVFGVVSAIILFAVSVPPSFTEMAILGYIDFASILLAIGITIIATGVQASDSAGGMGAVDWSAWPRDGVTAHEVFVAIVNIILAYTFTLCQFSFMDEMHTPSQYPKAVWATGIVEIFIYTLTGALVYAFVGNDVQSPALLSGGPTISKIAFGVALPVIFISGAVITQCAARLVHGRIYENRVERYVNTTKGWISWLVTVLVIVVIGWVIAEAIPFFSNLVALISSLFNSGFALYLPALMWFMLLREGAWNTRENLIKGAINGFMFIAGMVVLVGGTWASVKSIVDDYNTGNVGGSFTCS</sequence>
<feature type="compositionally biased region" description="Basic and acidic residues" evidence="6">
    <location>
        <begin position="7"/>
        <end position="19"/>
    </location>
</feature>
<dbReference type="GO" id="GO:0016020">
    <property type="term" value="C:membrane"/>
    <property type="evidence" value="ECO:0007669"/>
    <property type="project" value="UniProtKB-SubCell"/>
</dbReference>
<dbReference type="Pfam" id="PF01490">
    <property type="entry name" value="Aa_trans"/>
    <property type="match status" value="1"/>
</dbReference>
<proteinExistence type="inferred from homology"/>
<evidence type="ECO:0000256" key="5">
    <source>
        <dbReference type="ARBA" id="ARBA00023136"/>
    </source>
</evidence>
<feature type="domain" description="Amino acid transporter transmembrane" evidence="8">
    <location>
        <begin position="55"/>
        <end position="449"/>
    </location>
</feature>
<evidence type="ECO:0000313" key="10">
    <source>
        <dbReference type="Proteomes" id="UP000738349"/>
    </source>
</evidence>
<evidence type="ECO:0000313" key="9">
    <source>
        <dbReference type="EMBL" id="KAH7134295.1"/>
    </source>
</evidence>
<dbReference type="GO" id="GO:0015179">
    <property type="term" value="F:L-amino acid transmembrane transporter activity"/>
    <property type="evidence" value="ECO:0007669"/>
    <property type="project" value="TreeGrafter"/>
</dbReference>
<comment type="similarity">
    <text evidence="2">Belongs to the amino acid/polyamine transporter 2 family.</text>
</comment>
<organism evidence="9 10">
    <name type="scientific">Dactylonectria macrodidyma</name>
    <dbReference type="NCBI Taxonomy" id="307937"/>
    <lineage>
        <taxon>Eukaryota</taxon>
        <taxon>Fungi</taxon>
        <taxon>Dikarya</taxon>
        <taxon>Ascomycota</taxon>
        <taxon>Pezizomycotina</taxon>
        <taxon>Sordariomycetes</taxon>
        <taxon>Hypocreomycetidae</taxon>
        <taxon>Hypocreales</taxon>
        <taxon>Nectriaceae</taxon>
        <taxon>Dactylonectria</taxon>
    </lineage>
</organism>
<feature type="transmembrane region" description="Helical" evidence="7">
    <location>
        <begin position="164"/>
        <end position="183"/>
    </location>
</feature>
<dbReference type="OrthoDB" id="655540at2759"/>
<evidence type="ECO:0000256" key="6">
    <source>
        <dbReference type="SAM" id="MobiDB-lite"/>
    </source>
</evidence>
<gene>
    <name evidence="9" type="ORF">EDB81DRAFT_694548</name>
</gene>
<feature type="transmembrane region" description="Helical" evidence="7">
    <location>
        <begin position="85"/>
        <end position="104"/>
    </location>
</feature>
<feature type="transmembrane region" description="Helical" evidence="7">
    <location>
        <begin position="195"/>
        <end position="216"/>
    </location>
</feature>